<organism evidence="2 3">
    <name type="scientific">Desulfuromonas soudanensis</name>
    <dbReference type="NCBI Taxonomy" id="1603606"/>
    <lineage>
        <taxon>Bacteria</taxon>
        <taxon>Pseudomonadati</taxon>
        <taxon>Thermodesulfobacteriota</taxon>
        <taxon>Desulfuromonadia</taxon>
        <taxon>Desulfuromonadales</taxon>
        <taxon>Desulfuromonadaceae</taxon>
        <taxon>Desulfuromonas</taxon>
    </lineage>
</organism>
<protein>
    <submittedName>
        <fullName evidence="2">Protein phosphatase 2C</fullName>
    </submittedName>
</protein>
<proteinExistence type="predicted"/>
<dbReference type="InterPro" id="IPR036457">
    <property type="entry name" value="PPM-type-like_dom_sf"/>
</dbReference>
<dbReference type="EMBL" id="CP010802">
    <property type="protein sequence ID" value="ALC17613.1"/>
    <property type="molecule type" value="Genomic_DNA"/>
</dbReference>
<gene>
    <name evidence="2" type="ORF">DSOUD_2883</name>
</gene>
<sequence length="257" mass="28297">MNRYAFDTFYMQGSTHLVCQDYALGGIADGYPYAIVTDGCSGSRDTDTGARILARCAASLVALLDNKDPDMAAKNFGNLTIRLSREFLLPGLDKSALDATLIVCVALADRFRVLAFGDGVIFASAKQLNAIIEFTHSAPFYLNYLEDEERLLAYRKIGPRVRVNDGEFKNPEDRPLLFDFPYAETDRVGIGSDGWLTFTNEHGSVVPVTDLENELLAFKTTAGAFVQRRVRNGLVKKLQKNGFSAADDISFAALVKE</sequence>
<evidence type="ECO:0000313" key="2">
    <source>
        <dbReference type="EMBL" id="ALC17613.1"/>
    </source>
</evidence>
<feature type="domain" description="PPM-type phosphatase" evidence="1">
    <location>
        <begin position="16"/>
        <end position="127"/>
    </location>
</feature>
<accession>A0A0M3QGD2</accession>
<dbReference type="Pfam" id="PF13672">
    <property type="entry name" value="PP2C_2"/>
    <property type="match status" value="1"/>
</dbReference>
<dbReference type="KEGG" id="des:DSOUD_2883"/>
<dbReference type="Proteomes" id="UP000057158">
    <property type="component" value="Chromosome"/>
</dbReference>
<dbReference type="OrthoDB" id="5623714at2"/>
<reference evidence="2 3" key="1">
    <citation type="submission" date="2015-07" db="EMBL/GenBank/DDBJ databases">
        <title>Isolation and Genomic Characterization of a Novel Halophilic Metal-Reducing Deltaproteobacterium from the Deep Subsurface.</title>
        <authorList>
            <person name="Badalamenti J.P."/>
            <person name="Summers Z.M."/>
            <person name="Gralnick J.A."/>
            <person name="Bond D.R."/>
        </authorList>
    </citation>
    <scope>NUCLEOTIDE SEQUENCE [LARGE SCALE GENOMIC DNA]</scope>
    <source>
        <strain evidence="2 3">WTL</strain>
    </source>
</reference>
<evidence type="ECO:0000259" key="1">
    <source>
        <dbReference type="Pfam" id="PF13672"/>
    </source>
</evidence>
<dbReference type="InterPro" id="IPR001932">
    <property type="entry name" value="PPM-type_phosphatase-like_dom"/>
</dbReference>
<dbReference type="SUPFAM" id="SSF81606">
    <property type="entry name" value="PP2C-like"/>
    <property type="match status" value="1"/>
</dbReference>
<name>A0A0M3QGD2_9BACT</name>
<dbReference type="STRING" id="1603606.DSOUD_2883"/>
<dbReference type="RefSeq" id="WP_053551611.1">
    <property type="nucleotide sequence ID" value="NZ_CP010802.1"/>
</dbReference>
<evidence type="ECO:0000313" key="3">
    <source>
        <dbReference type="Proteomes" id="UP000057158"/>
    </source>
</evidence>
<dbReference type="AlphaFoldDB" id="A0A0M3QGD2"/>
<keyword evidence="3" id="KW-1185">Reference proteome</keyword>
<dbReference type="PATRIC" id="fig|1603606.3.peg.3107"/>